<feature type="domain" description="HTH luxR-type" evidence="6">
    <location>
        <begin position="162"/>
        <end position="227"/>
    </location>
</feature>
<dbReference type="GO" id="GO:0000160">
    <property type="term" value="P:phosphorelay signal transduction system"/>
    <property type="evidence" value="ECO:0007669"/>
    <property type="project" value="InterPro"/>
</dbReference>
<evidence type="ECO:0000256" key="3">
    <source>
        <dbReference type="ARBA" id="ARBA00023125"/>
    </source>
</evidence>
<dbReference type="PANTHER" id="PTHR45566:SF2">
    <property type="entry name" value="NARL SUBFAMILY"/>
    <property type="match status" value="1"/>
</dbReference>
<comment type="subcellular location">
    <subcellularLocation>
        <location evidence="1">Cytoplasm</location>
    </subcellularLocation>
</comment>
<dbReference type="GeneID" id="67470156"/>
<dbReference type="SMART" id="SM00421">
    <property type="entry name" value="HTH_LUXR"/>
    <property type="match status" value="1"/>
</dbReference>
<keyword evidence="4" id="KW-0804">Transcription</keyword>
<gene>
    <name evidence="8" type="ORF">CAB88_33095</name>
</gene>
<dbReference type="InterPro" id="IPR001789">
    <property type="entry name" value="Sig_transdc_resp-reg_receiver"/>
</dbReference>
<dbReference type="GO" id="GO:0005737">
    <property type="term" value="C:cytoplasm"/>
    <property type="evidence" value="ECO:0007669"/>
    <property type="project" value="UniProtKB-SubCell"/>
</dbReference>
<dbReference type="EMBL" id="CP021065">
    <property type="protein sequence ID" value="ARP61826.1"/>
    <property type="molecule type" value="Genomic_DNA"/>
</dbReference>
<dbReference type="SUPFAM" id="SSF46894">
    <property type="entry name" value="C-terminal effector domain of the bipartite response regulators"/>
    <property type="match status" value="1"/>
</dbReference>
<proteinExistence type="predicted"/>
<dbReference type="PROSITE" id="PS50110">
    <property type="entry name" value="RESPONSE_REGULATORY"/>
    <property type="match status" value="1"/>
</dbReference>
<dbReference type="InterPro" id="IPR051015">
    <property type="entry name" value="EvgA-like"/>
</dbReference>
<dbReference type="AlphaFoldDB" id="A0A1W6WZ65"/>
<dbReference type="Pfam" id="PF00196">
    <property type="entry name" value="GerE"/>
    <property type="match status" value="1"/>
</dbReference>
<evidence type="ECO:0000256" key="5">
    <source>
        <dbReference type="PROSITE-ProRule" id="PRU00169"/>
    </source>
</evidence>
<evidence type="ECO:0000256" key="2">
    <source>
        <dbReference type="ARBA" id="ARBA00023015"/>
    </source>
</evidence>
<evidence type="ECO:0000259" key="6">
    <source>
        <dbReference type="PROSITE" id="PS50043"/>
    </source>
</evidence>
<dbReference type="Proteomes" id="UP000194143">
    <property type="component" value="Plasmid poh4"/>
</dbReference>
<organism evidence="8 9">
    <name type="scientific">Bacillus thuringiensis</name>
    <dbReference type="NCBI Taxonomy" id="1428"/>
    <lineage>
        <taxon>Bacteria</taxon>
        <taxon>Bacillati</taxon>
        <taxon>Bacillota</taxon>
        <taxon>Bacilli</taxon>
        <taxon>Bacillales</taxon>
        <taxon>Bacillaceae</taxon>
        <taxon>Bacillus</taxon>
        <taxon>Bacillus cereus group</taxon>
    </lineage>
</organism>
<sequence>MEPTNIPYNSNIIIWSDQPIYRAGLKQILEAKLDRKIQDVSTYNELESTLLEKGLDSVSHILLIDYETIEGRNFLLSSLKDNYSLKIIALSNKSLQEDVFCAMDEYDIDVYLLKNIEINKLMCVLETIEDPGVAFFHTDFTSSKLDNTKDNLDRLKIYEHNTGRPDGLLTNKEWDILEGLGKGYSNQQLTETFELSDKTIKNHVSSILKKLEVKDRLNAVLKALKKGWIKID</sequence>
<dbReference type="Gene3D" id="3.40.50.2300">
    <property type="match status" value="1"/>
</dbReference>
<dbReference type="PRINTS" id="PR00038">
    <property type="entry name" value="HTHLUXR"/>
</dbReference>
<dbReference type="InterPro" id="IPR000792">
    <property type="entry name" value="Tscrpt_reg_LuxR_C"/>
</dbReference>
<keyword evidence="3" id="KW-0238">DNA-binding</keyword>
<name>A0A1W6WZ65_BACTU</name>
<dbReference type="GO" id="GO:0003677">
    <property type="term" value="F:DNA binding"/>
    <property type="evidence" value="ECO:0007669"/>
    <property type="project" value="UniProtKB-KW"/>
</dbReference>
<reference evidence="8 9" key="1">
    <citation type="submission" date="2017-04" db="EMBL/GenBank/DDBJ databases">
        <title>Complete Genome Sequence of Bacillus thuringiensis type Strain ATCC 10792.</title>
        <authorList>
            <person name="Oh D.-H."/>
            <person name="Park B.-J."/>
            <person name="Shuai W."/>
            <person name="Chelliah R."/>
        </authorList>
    </citation>
    <scope>NUCLEOTIDE SEQUENCE [LARGE SCALE GENOMIC DNA]</scope>
    <source>
        <strain evidence="8 9">ATCC 10792</strain>
        <plasmid evidence="8 9">poh4</plasmid>
    </source>
</reference>
<dbReference type="SMR" id="A0A1W6WZ65"/>
<keyword evidence="5" id="KW-0597">Phosphoprotein</keyword>
<evidence type="ECO:0000313" key="9">
    <source>
        <dbReference type="Proteomes" id="UP000194143"/>
    </source>
</evidence>
<evidence type="ECO:0000256" key="4">
    <source>
        <dbReference type="ARBA" id="ARBA00023163"/>
    </source>
</evidence>
<feature type="modified residue" description="4-aspartylphosphate" evidence="5">
    <location>
        <position position="65"/>
    </location>
</feature>
<dbReference type="PANTHER" id="PTHR45566">
    <property type="entry name" value="HTH-TYPE TRANSCRIPTIONAL REGULATOR YHJB-RELATED"/>
    <property type="match status" value="1"/>
</dbReference>
<accession>A0A1W6WZ65</accession>
<dbReference type="RefSeq" id="WP_000433841.1">
    <property type="nucleotide sequence ID" value="NZ_CP021065.1"/>
</dbReference>
<geneLocation type="plasmid" evidence="8 9">
    <name>poh4</name>
</geneLocation>
<evidence type="ECO:0000313" key="8">
    <source>
        <dbReference type="EMBL" id="ARP61826.1"/>
    </source>
</evidence>
<dbReference type="PROSITE" id="PS50043">
    <property type="entry name" value="HTH_LUXR_2"/>
    <property type="match status" value="1"/>
</dbReference>
<dbReference type="CDD" id="cd06170">
    <property type="entry name" value="LuxR_C_like"/>
    <property type="match status" value="1"/>
</dbReference>
<keyword evidence="2" id="KW-0805">Transcription regulation</keyword>
<evidence type="ECO:0000259" key="7">
    <source>
        <dbReference type="PROSITE" id="PS50110"/>
    </source>
</evidence>
<protein>
    <submittedName>
        <fullName evidence="8">Helix-turn-helix transcriptional regulator</fullName>
    </submittedName>
</protein>
<keyword evidence="8" id="KW-0614">Plasmid</keyword>
<dbReference type="GO" id="GO:0006355">
    <property type="term" value="P:regulation of DNA-templated transcription"/>
    <property type="evidence" value="ECO:0007669"/>
    <property type="project" value="InterPro"/>
</dbReference>
<keyword evidence="9" id="KW-1185">Reference proteome</keyword>
<dbReference type="InterPro" id="IPR016032">
    <property type="entry name" value="Sig_transdc_resp-reg_C-effctor"/>
</dbReference>
<feature type="domain" description="Response regulatory" evidence="7">
    <location>
        <begin position="11"/>
        <end position="129"/>
    </location>
</feature>
<evidence type="ECO:0000256" key="1">
    <source>
        <dbReference type="ARBA" id="ARBA00004496"/>
    </source>
</evidence>